<organism evidence="2 3">
    <name type="scientific">Dreissena polymorpha</name>
    <name type="common">Zebra mussel</name>
    <name type="synonym">Mytilus polymorpha</name>
    <dbReference type="NCBI Taxonomy" id="45954"/>
    <lineage>
        <taxon>Eukaryota</taxon>
        <taxon>Metazoa</taxon>
        <taxon>Spiralia</taxon>
        <taxon>Lophotrochozoa</taxon>
        <taxon>Mollusca</taxon>
        <taxon>Bivalvia</taxon>
        <taxon>Autobranchia</taxon>
        <taxon>Heteroconchia</taxon>
        <taxon>Euheterodonta</taxon>
        <taxon>Imparidentia</taxon>
        <taxon>Neoheterodontei</taxon>
        <taxon>Myida</taxon>
        <taxon>Dreissenoidea</taxon>
        <taxon>Dreissenidae</taxon>
        <taxon>Dreissena</taxon>
    </lineage>
</organism>
<keyword evidence="3" id="KW-1185">Reference proteome</keyword>
<reference evidence="2" key="2">
    <citation type="submission" date="2020-11" db="EMBL/GenBank/DDBJ databases">
        <authorList>
            <person name="McCartney M.A."/>
            <person name="Auch B."/>
            <person name="Kono T."/>
            <person name="Mallez S."/>
            <person name="Becker A."/>
            <person name="Gohl D.M."/>
            <person name="Silverstein K.A.T."/>
            <person name="Koren S."/>
            <person name="Bechman K.B."/>
            <person name="Herman A."/>
            <person name="Abrahante J.E."/>
            <person name="Garbe J."/>
        </authorList>
    </citation>
    <scope>NUCLEOTIDE SEQUENCE</scope>
    <source>
        <strain evidence="2">Duluth1</strain>
        <tissue evidence="2">Whole animal</tissue>
    </source>
</reference>
<protein>
    <submittedName>
        <fullName evidence="2">Uncharacterized protein</fullName>
    </submittedName>
</protein>
<reference evidence="2" key="1">
    <citation type="journal article" date="2019" name="bioRxiv">
        <title>The Genome of the Zebra Mussel, Dreissena polymorpha: A Resource for Invasive Species Research.</title>
        <authorList>
            <person name="McCartney M.A."/>
            <person name="Auch B."/>
            <person name="Kono T."/>
            <person name="Mallez S."/>
            <person name="Zhang Y."/>
            <person name="Obille A."/>
            <person name="Becker A."/>
            <person name="Abrahante J.E."/>
            <person name="Garbe J."/>
            <person name="Badalamenti J.P."/>
            <person name="Herman A."/>
            <person name="Mangelson H."/>
            <person name="Liachko I."/>
            <person name="Sullivan S."/>
            <person name="Sone E.D."/>
            <person name="Koren S."/>
            <person name="Silverstein K.A.T."/>
            <person name="Beckman K.B."/>
            <person name="Gohl D.M."/>
        </authorList>
    </citation>
    <scope>NUCLEOTIDE SEQUENCE</scope>
    <source>
        <strain evidence="2">Duluth1</strain>
        <tissue evidence="2">Whole animal</tissue>
    </source>
</reference>
<feature type="region of interest" description="Disordered" evidence="1">
    <location>
        <begin position="1"/>
        <end position="50"/>
    </location>
</feature>
<dbReference type="EMBL" id="JAIWYP010000005">
    <property type="protein sequence ID" value="KAH3829096.1"/>
    <property type="molecule type" value="Genomic_DNA"/>
</dbReference>
<evidence type="ECO:0000313" key="2">
    <source>
        <dbReference type="EMBL" id="KAH3829096.1"/>
    </source>
</evidence>
<proteinExistence type="predicted"/>
<feature type="compositionally biased region" description="Basic and acidic residues" evidence="1">
    <location>
        <begin position="1"/>
        <end position="31"/>
    </location>
</feature>
<comment type="caution">
    <text evidence="2">The sequence shown here is derived from an EMBL/GenBank/DDBJ whole genome shotgun (WGS) entry which is preliminary data.</text>
</comment>
<evidence type="ECO:0000313" key="3">
    <source>
        <dbReference type="Proteomes" id="UP000828390"/>
    </source>
</evidence>
<sequence>MKKWTTKDQETDTKTVTKKVESVESQARDQPSKGSMSHPTIPTAIIEPKD</sequence>
<name>A0A9D4H3Z7_DREPO</name>
<evidence type="ECO:0000256" key="1">
    <source>
        <dbReference type="SAM" id="MobiDB-lite"/>
    </source>
</evidence>
<dbReference type="Proteomes" id="UP000828390">
    <property type="component" value="Unassembled WGS sequence"/>
</dbReference>
<dbReference type="AlphaFoldDB" id="A0A9D4H3Z7"/>
<accession>A0A9D4H3Z7</accession>
<gene>
    <name evidence="2" type="ORF">DPMN_131084</name>
</gene>